<reference evidence="3 5" key="1">
    <citation type="submission" date="2016-10" db="EMBL/GenBank/DDBJ databases">
        <title>Genome sequence of Mycobacterium talmonii.</title>
        <authorList>
            <person name="Greninger A.L."/>
            <person name="Elliott B."/>
            <person name="Vasireddy S."/>
            <person name="Vasireddy R."/>
        </authorList>
    </citation>
    <scope>NUCLEOTIDE SEQUENCE [LARGE SCALE GENOMIC DNA]</scope>
    <source>
        <strain evidence="3">MO-5499</strain>
        <strain evidence="5">NE-TNMC-100812</strain>
    </source>
</reference>
<dbReference type="EMBL" id="PPEA01000090">
    <property type="protein sequence ID" value="PQM49196.1"/>
    <property type="molecule type" value="Genomic_DNA"/>
</dbReference>
<reference evidence="4 6" key="2">
    <citation type="journal article" date="2017" name="Int. J. Syst. Evol. Microbiol.">
        <title>Mycobacterium talmoniae sp. nov., a slowly growing mycobacterium isolated from human respiratory samples.</title>
        <authorList>
            <person name="Davidson R.M."/>
            <person name="DeGroote M.A."/>
            <person name="Marola J.L."/>
            <person name="Buss S."/>
            <person name="Jones V."/>
            <person name="McNeil M.R."/>
            <person name="Freifeld A.G."/>
            <person name="Elaine Epperson L."/>
            <person name="Hasan N.A."/>
            <person name="Jackson M."/>
            <person name="Iwen P.C."/>
            <person name="Salfinger M."/>
            <person name="Strong M."/>
        </authorList>
    </citation>
    <scope>NUCLEOTIDE SEQUENCE [LARGE SCALE GENOMIC DNA]</scope>
    <source>
        <strain evidence="4 6">ATCC BAA-2683</strain>
    </source>
</reference>
<organism evidence="3 5">
    <name type="scientific">Mycobacterium talmoniae</name>
    <dbReference type="NCBI Taxonomy" id="1858794"/>
    <lineage>
        <taxon>Bacteria</taxon>
        <taxon>Bacillati</taxon>
        <taxon>Actinomycetota</taxon>
        <taxon>Actinomycetes</taxon>
        <taxon>Mycobacteriales</taxon>
        <taxon>Mycobacteriaceae</taxon>
        <taxon>Mycobacterium</taxon>
    </lineage>
</organism>
<accession>A0A1S1NGH4</accession>
<dbReference type="Pfam" id="PF05305">
    <property type="entry name" value="DUF732"/>
    <property type="match status" value="1"/>
</dbReference>
<proteinExistence type="predicted"/>
<keyword evidence="5" id="KW-1185">Reference proteome</keyword>
<feature type="chain" id="PRO_5033746225" description="DUF732 domain-containing protein" evidence="1">
    <location>
        <begin position="30"/>
        <end position="106"/>
    </location>
</feature>
<feature type="signal peptide" evidence="1">
    <location>
        <begin position="1"/>
        <end position="29"/>
    </location>
</feature>
<evidence type="ECO:0000313" key="6">
    <source>
        <dbReference type="Proteomes" id="UP000238296"/>
    </source>
</evidence>
<keyword evidence="1" id="KW-0732">Signal</keyword>
<gene>
    <name evidence="3" type="ORF">BKN37_16840</name>
    <name evidence="4" type="ORF">C1Y40_00587</name>
</gene>
<evidence type="ECO:0000313" key="3">
    <source>
        <dbReference type="EMBL" id="OHV01577.1"/>
    </source>
</evidence>
<name>A0A1S1NGH4_9MYCO</name>
<dbReference type="InterPro" id="IPR007969">
    <property type="entry name" value="DUF732"/>
</dbReference>
<feature type="domain" description="DUF732" evidence="2">
    <location>
        <begin position="33"/>
        <end position="103"/>
    </location>
</feature>
<dbReference type="PROSITE" id="PS51318">
    <property type="entry name" value="TAT"/>
    <property type="match status" value="1"/>
</dbReference>
<evidence type="ECO:0000313" key="5">
    <source>
        <dbReference type="Proteomes" id="UP000179734"/>
    </source>
</evidence>
<reference evidence="4" key="3">
    <citation type="submission" date="2018-01" db="EMBL/GenBank/DDBJ databases">
        <authorList>
            <person name="Gaut B.S."/>
            <person name="Morton B.R."/>
            <person name="Clegg M.T."/>
            <person name="Duvall M.R."/>
        </authorList>
    </citation>
    <scope>NUCLEOTIDE SEQUENCE</scope>
    <source>
        <strain evidence="4">ATCC BAA-2683</strain>
    </source>
</reference>
<dbReference type="Proteomes" id="UP000238296">
    <property type="component" value="Unassembled WGS sequence"/>
</dbReference>
<sequence length="106" mass="11015">MSPRDGKRRGLLAALAAPTLLALAAPAHATPEDDYLNILNTTPGAITVNSFSGPLLIQTGYAMCAELRRGASPDAAAQQPYPGATRGDLLRLESVARQTLCPDTVG</sequence>
<dbReference type="EMBL" id="MLQM01000097">
    <property type="protein sequence ID" value="OHV01577.1"/>
    <property type="molecule type" value="Genomic_DNA"/>
</dbReference>
<evidence type="ECO:0000259" key="2">
    <source>
        <dbReference type="Pfam" id="PF05305"/>
    </source>
</evidence>
<dbReference type="Proteomes" id="UP000179734">
    <property type="component" value="Unassembled WGS sequence"/>
</dbReference>
<protein>
    <recommendedName>
        <fullName evidence="2">DUF732 domain-containing protein</fullName>
    </recommendedName>
</protein>
<comment type="caution">
    <text evidence="3">The sequence shown here is derived from an EMBL/GenBank/DDBJ whole genome shotgun (WGS) entry which is preliminary data.</text>
</comment>
<dbReference type="InterPro" id="IPR006311">
    <property type="entry name" value="TAT_signal"/>
</dbReference>
<evidence type="ECO:0000313" key="4">
    <source>
        <dbReference type="EMBL" id="PQM49196.1"/>
    </source>
</evidence>
<dbReference type="RefSeq" id="WP_071027896.1">
    <property type="nucleotide sequence ID" value="NZ_MLQM01000097.1"/>
</dbReference>
<dbReference type="AlphaFoldDB" id="A0A1S1NGH4"/>
<evidence type="ECO:0000256" key="1">
    <source>
        <dbReference type="SAM" id="SignalP"/>
    </source>
</evidence>